<dbReference type="GO" id="GO:0005829">
    <property type="term" value="C:cytosol"/>
    <property type="evidence" value="ECO:0007669"/>
    <property type="project" value="TreeGrafter"/>
</dbReference>
<sequence length="551" mass="60502">MFDPVQVEVMWNRLITNLEEQAKTLIRTSFSNILSDAGDLSAGLFDSRGNMIAQANTGTPGHINTMALGVRHFLEKFPRERLGQGDVLIGNNPYEISGHLLDVTIVTPVFYDANLIGYFASTCHVTDIGGRGYNPEAESIYEEGVHIPYMKYYYSGQLNESLQSIIETNVRAPFEVLGDLRAQVVAQEVAIRRLLEMLEEFSLTEIDTLGREIIHRSEKAMRKALTDIPDGVYGNELYTDGVAEPIKIKCSVSIQGDEFTVDFTGSSPASSKGVNVSLYYTLAYVTYAIKAAIAPDIPNNEGSFRPVHVDAPEGSVLNASHPMPTAARHIIGHFAPVCVLGALYYAIPDATIAEGATSIWSMQVYGEDLQGESFSYVTFSTGGMGARPTKDGLSATGFPSGVRGTPVEIIESNSPLVIYQKELRPDSGGSGRYRGGLGQIIRFGVRTYKPWHFPTMFDCMNYPPRGLAGGKPGAKAEVLLNDQTYLESKRLYTFDPEDTVTLKLPGGGGYGKPEKREPEMVNFDVVNGYISWDTAEADYDVVEEKYQRISH</sequence>
<dbReference type="Pfam" id="PF02538">
    <property type="entry name" value="Hydantoinase_B"/>
    <property type="match status" value="1"/>
</dbReference>
<reference evidence="2 3" key="1">
    <citation type="submission" date="2016-10" db="EMBL/GenBank/DDBJ databases">
        <authorList>
            <person name="de Groot N.N."/>
        </authorList>
    </citation>
    <scope>NUCLEOTIDE SEQUENCE [LARGE SCALE GENOMIC DNA]</scope>
    <source>
        <strain evidence="2 3">DSM 21771</strain>
    </source>
</reference>
<keyword evidence="3" id="KW-1185">Reference proteome</keyword>
<dbReference type="InterPro" id="IPR003692">
    <property type="entry name" value="Hydantoinase_B"/>
</dbReference>
<feature type="domain" description="Hydantoinase B/oxoprolinase" evidence="1">
    <location>
        <begin position="3"/>
        <end position="513"/>
    </location>
</feature>
<evidence type="ECO:0000313" key="2">
    <source>
        <dbReference type="EMBL" id="SDJ13743.1"/>
    </source>
</evidence>
<dbReference type="Proteomes" id="UP000198853">
    <property type="component" value="Unassembled WGS sequence"/>
</dbReference>
<dbReference type="PANTHER" id="PTHR11365:SF23">
    <property type="entry name" value="HYPOTHETICAL 5-OXOPROLINASE (EUROFUNG)-RELATED"/>
    <property type="match status" value="1"/>
</dbReference>
<name>A0A1G8RA50_9BACI</name>
<evidence type="ECO:0000259" key="1">
    <source>
        <dbReference type="Pfam" id="PF02538"/>
    </source>
</evidence>
<accession>A0A1G8RA50</accession>
<dbReference type="PANTHER" id="PTHR11365">
    <property type="entry name" value="5-OXOPROLINASE RELATED"/>
    <property type="match status" value="1"/>
</dbReference>
<dbReference type="EMBL" id="FNEN01000016">
    <property type="protein sequence ID" value="SDJ13743.1"/>
    <property type="molecule type" value="Genomic_DNA"/>
</dbReference>
<dbReference type="AlphaFoldDB" id="A0A1G8RA50"/>
<dbReference type="InterPro" id="IPR045079">
    <property type="entry name" value="Oxoprolinase-like"/>
</dbReference>
<dbReference type="GO" id="GO:0017168">
    <property type="term" value="F:5-oxoprolinase (ATP-hydrolyzing) activity"/>
    <property type="evidence" value="ECO:0007669"/>
    <property type="project" value="TreeGrafter"/>
</dbReference>
<gene>
    <name evidence="2" type="ORF">SAMN04488123_11635</name>
</gene>
<dbReference type="GO" id="GO:0006749">
    <property type="term" value="P:glutathione metabolic process"/>
    <property type="evidence" value="ECO:0007669"/>
    <property type="project" value="TreeGrafter"/>
</dbReference>
<protein>
    <submittedName>
        <fullName evidence="2">N-methylhydantoinase B</fullName>
    </submittedName>
</protein>
<proteinExistence type="predicted"/>
<organism evidence="2 3">
    <name type="scientific">Natribacillus halophilus</name>
    <dbReference type="NCBI Taxonomy" id="549003"/>
    <lineage>
        <taxon>Bacteria</taxon>
        <taxon>Bacillati</taxon>
        <taxon>Bacillota</taxon>
        <taxon>Bacilli</taxon>
        <taxon>Bacillales</taxon>
        <taxon>Bacillaceae</taxon>
        <taxon>Natribacillus</taxon>
    </lineage>
</organism>
<evidence type="ECO:0000313" key="3">
    <source>
        <dbReference type="Proteomes" id="UP000198853"/>
    </source>
</evidence>